<dbReference type="InterPro" id="IPR032719">
    <property type="entry name" value="WbsX"/>
</dbReference>
<evidence type="ECO:0000256" key="2">
    <source>
        <dbReference type="SAM" id="MobiDB-lite"/>
    </source>
</evidence>
<evidence type="ECO:0000313" key="4">
    <source>
        <dbReference type="Proteomes" id="UP000326202"/>
    </source>
</evidence>
<dbReference type="InterPro" id="IPR007739">
    <property type="entry name" value="RgpF"/>
</dbReference>
<dbReference type="PANTHER" id="PTHR41244:SF1">
    <property type="entry name" value="GLYCOSYLTRANSFERASE"/>
    <property type="match status" value="1"/>
</dbReference>
<dbReference type="AlphaFoldDB" id="A0A5J6MYH0"/>
<dbReference type="EMBL" id="CP042906">
    <property type="protein sequence ID" value="QEX19706.1"/>
    <property type="molecule type" value="Genomic_DNA"/>
</dbReference>
<dbReference type="KEGG" id="htq:FRZ44_50210"/>
<protein>
    <recommendedName>
        <fullName evidence="5">Glycosyl transferase family 1</fullName>
    </recommendedName>
</protein>
<keyword evidence="4" id="KW-1185">Reference proteome</keyword>
<dbReference type="Pfam" id="PF14307">
    <property type="entry name" value="Glyco_tran_WbsX"/>
    <property type="match status" value="1"/>
</dbReference>
<name>A0A5J6MYH0_9PROT</name>
<evidence type="ECO:0000313" key="3">
    <source>
        <dbReference type="EMBL" id="QEX19706.1"/>
    </source>
</evidence>
<organism evidence="3 4">
    <name type="scientific">Hypericibacter terrae</name>
    <dbReference type="NCBI Taxonomy" id="2602015"/>
    <lineage>
        <taxon>Bacteria</taxon>
        <taxon>Pseudomonadati</taxon>
        <taxon>Pseudomonadota</taxon>
        <taxon>Alphaproteobacteria</taxon>
        <taxon>Rhodospirillales</taxon>
        <taxon>Dongiaceae</taxon>
        <taxon>Hypericibacter</taxon>
    </lineage>
</organism>
<keyword evidence="1" id="KW-0175">Coiled coil</keyword>
<feature type="region of interest" description="Disordered" evidence="2">
    <location>
        <begin position="157"/>
        <end position="178"/>
    </location>
</feature>
<feature type="coiled-coil region" evidence="1">
    <location>
        <begin position="5"/>
        <end position="32"/>
    </location>
</feature>
<dbReference type="PANTHER" id="PTHR41244">
    <property type="entry name" value="RHAMNAN SYNTHESIS F"/>
    <property type="match status" value="1"/>
</dbReference>
<sequence length="811" mass="91283">MIDQVERLERELADLKGQERAALNEALRLREQLRRLSSARLVRLEQRLQRLMRSLWRRLRRDGLFSRRLAEERQLVEASGLFDTGYYLRAYPDVAAAETDPISHYLRFGAQEGRNPSAAFSTLSYGVAYPDVASSGMNPLVHYILIGKAEGRSALKPVNPPRGGGDGATVPASVEPAASDRPPFAVPLSTRDQPRTAVVLHLFYLDLWPEIGRRLRALDEPFDLIVSVPAERRDEAAAAIQADIPTAQILGVENRGRDIGPFLELLGSGRFDRYDYLCKIHGKKSPHRDDGNEWRRDLLDDLLGSAEATRHLVAWLDAHPEVGLVGPSGLRIAGEGHRWGSNEATLRTLAKRAGIADAEIRVDFFAGSMFWCRTAALAPLKALELGLADFEPEQNQIDGTLAHAIERLFSLAAGHAGFATSETQAVRASPLPASPLHSLLTTESGHTVKTIAFYLPQFHPIAENDQWWGRGFTEWNNVARARPMYEGHLQPRLPADFGFYDLRMPAVRDAQARLASAYGIHGFCYHYYWFRRRRLLETPIMEMLRSGRPDFPFCICWANENWTRRWDGLDHEILVEQDYGPGFAQAFIDEMIPFLRDPRYIRYQGRPVLLIYRAKTIPGLQGAIALWREACRRAGIGEIHLCAVKFWDVTEDRLEGFDALVEFPPHRTNVVERKVEGLSPAFRGNIYDYGAVIDHALSYDPADPEFIARRGLLHRGLMMGWDNSARRGPGANIFEGATPALYGFWLSGVLAQEQRRTTPESLVFINAWNEWAEGTVLEPDFRHGRGYLEATREALDEAGRLHWGRAADSGG</sequence>
<dbReference type="Gene3D" id="3.20.20.80">
    <property type="entry name" value="Glycosidases"/>
    <property type="match status" value="1"/>
</dbReference>
<accession>A0A5J6MYH0</accession>
<reference evidence="3 4" key="1">
    <citation type="submission" date="2019-08" db="EMBL/GenBank/DDBJ databases">
        <title>Hyperibacter terrae gen. nov., sp. nov. and Hyperibacter viscosus sp. nov., two new members in the family Rhodospirillaceae isolated from the rhizosphere of Hypericum perforatum.</title>
        <authorList>
            <person name="Noviana Z."/>
        </authorList>
    </citation>
    <scope>NUCLEOTIDE SEQUENCE [LARGE SCALE GENOMIC DNA]</scope>
    <source>
        <strain evidence="3 4">R5913</strain>
    </source>
</reference>
<evidence type="ECO:0000256" key="1">
    <source>
        <dbReference type="SAM" id="Coils"/>
    </source>
</evidence>
<dbReference type="CDD" id="cd11579">
    <property type="entry name" value="Glyco_tran_WbsX"/>
    <property type="match status" value="1"/>
</dbReference>
<dbReference type="Pfam" id="PF05045">
    <property type="entry name" value="RgpF"/>
    <property type="match status" value="1"/>
</dbReference>
<proteinExistence type="predicted"/>
<gene>
    <name evidence="3" type="ORF">FRZ44_50210</name>
</gene>
<dbReference type="Proteomes" id="UP000326202">
    <property type="component" value="Chromosome"/>
</dbReference>
<evidence type="ECO:0008006" key="5">
    <source>
        <dbReference type="Google" id="ProtNLM"/>
    </source>
</evidence>